<dbReference type="Proteomes" id="UP000619244">
    <property type="component" value="Unassembled WGS sequence"/>
</dbReference>
<evidence type="ECO:0000313" key="2">
    <source>
        <dbReference type="Proteomes" id="UP000619244"/>
    </source>
</evidence>
<proteinExistence type="predicted"/>
<reference evidence="1" key="2">
    <citation type="submission" date="2020-09" db="EMBL/GenBank/DDBJ databases">
        <authorList>
            <person name="Sun Q."/>
            <person name="Ohkuma M."/>
        </authorList>
    </citation>
    <scope>NUCLEOTIDE SEQUENCE</scope>
    <source>
        <strain evidence="1">JCM 4790</strain>
    </source>
</reference>
<comment type="caution">
    <text evidence="1">The sequence shown here is derived from an EMBL/GenBank/DDBJ whole genome shotgun (WGS) entry which is preliminary data.</text>
</comment>
<dbReference type="EMBL" id="BMVU01000089">
    <property type="protein sequence ID" value="GGY13411.1"/>
    <property type="molecule type" value="Genomic_DNA"/>
</dbReference>
<gene>
    <name evidence="1" type="ORF">GCM10010358_77140</name>
</gene>
<dbReference type="AlphaFoldDB" id="A0A918P208"/>
<sequence length="106" mass="11152">MATRSLMLGKVAVAVVNQDRSLTCQHIVRVQIRDGQVVDRGQLLGVLDLCDVDAVAVGGAQPLACGQVARVNPLGGVRDPERVPRGRADTAAVVPVSVLVSCLWDL</sequence>
<protein>
    <submittedName>
        <fullName evidence="1">Uncharacterized protein</fullName>
    </submittedName>
</protein>
<reference evidence="1" key="1">
    <citation type="journal article" date="2014" name="Int. J. Syst. Evol. Microbiol.">
        <title>Complete genome sequence of Corynebacterium casei LMG S-19264T (=DSM 44701T), isolated from a smear-ripened cheese.</title>
        <authorList>
            <consortium name="US DOE Joint Genome Institute (JGI-PGF)"/>
            <person name="Walter F."/>
            <person name="Albersmeier A."/>
            <person name="Kalinowski J."/>
            <person name="Ruckert C."/>
        </authorList>
    </citation>
    <scope>NUCLEOTIDE SEQUENCE</scope>
    <source>
        <strain evidence="1">JCM 4790</strain>
    </source>
</reference>
<accession>A0A918P208</accession>
<name>A0A918P208_9ACTN</name>
<keyword evidence="2" id="KW-1185">Reference proteome</keyword>
<evidence type="ECO:0000313" key="1">
    <source>
        <dbReference type="EMBL" id="GGY13411.1"/>
    </source>
</evidence>
<organism evidence="1 2">
    <name type="scientific">Streptomyces minutiscleroticus</name>
    <dbReference type="NCBI Taxonomy" id="68238"/>
    <lineage>
        <taxon>Bacteria</taxon>
        <taxon>Bacillati</taxon>
        <taxon>Actinomycetota</taxon>
        <taxon>Actinomycetes</taxon>
        <taxon>Kitasatosporales</taxon>
        <taxon>Streptomycetaceae</taxon>
        <taxon>Streptomyces</taxon>
    </lineage>
</organism>